<proteinExistence type="predicted"/>
<feature type="signal peptide" evidence="1">
    <location>
        <begin position="1"/>
        <end position="20"/>
    </location>
</feature>
<comment type="caution">
    <text evidence="2">The sequence shown here is derived from an EMBL/GenBank/DDBJ whole genome shotgun (WGS) entry which is preliminary data.</text>
</comment>
<reference evidence="2 3" key="1">
    <citation type="submission" date="2014-09" db="EMBL/GenBank/DDBJ databases">
        <authorList>
            <person name="Grob C."/>
            <person name="Taubert M."/>
            <person name="Howat A.M."/>
            <person name="Burns O.J."/>
            <person name="Dixon J.L."/>
            <person name="Chen Y."/>
            <person name="Murrell J.C."/>
        </authorList>
    </citation>
    <scope>NUCLEOTIDE SEQUENCE [LARGE SCALE GENOMIC DNA]</scope>
    <source>
        <strain evidence="2">L4</strain>
    </source>
</reference>
<organism evidence="2 3">
    <name type="scientific">Methylophaga thiooxydans</name>
    <dbReference type="NCBI Taxonomy" id="392484"/>
    <lineage>
        <taxon>Bacteria</taxon>
        <taxon>Pseudomonadati</taxon>
        <taxon>Pseudomonadota</taxon>
        <taxon>Gammaproteobacteria</taxon>
        <taxon>Thiotrichales</taxon>
        <taxon>Piscirickettsiaceae</taxon>
        <taxon>Methylophaga</taxon>
    </lineage>
</organism>
<dbReference type="STRING" id="392484.LP43_0723"/>
<accession>A0A0A0BGV2</accession>
<evidence type="ECO:0000313" key="3">
    <source>
        <dbReference type="Proteomes" id="UP000029999"/>
    </source>
</evidence>
<name>A0A0A0BGV2_9GAMM</name>
<evidence type="ECO:0000256" key="1">
    <source>
        <dbReference type="SAM" id="SignalP"/>
    </source>
</evidence>
<dbReference type="AlphaFoldDB" id="A0A0A0BGV2"/>
<protein>
    <submittedName>
        <fullName evidence="2">Uncharacterized protein</fullName>
    </submittedName>
</protein>
<keyword evidence="1" id="KW-0732">Signal</keyword>
<sequence>MNLKHLLFVALLALSWNIHAHEDEANKLHQHDVTIKLQ</sequence>
<dbReference type="EMBL" id="JRQD01000002">
    <property type="protein sequence ID" value="KGM07115.1"/>
    <property type="molecule type" value="Genomic_DNA"/>
</dbReference>
<evidence type="ECO:0000313" key="2">
    <source>
        <dbReference type="EMBL" id="KGM07115.1"/>
    </source>
</evidence>
<gene>
    <name evidence="2" type="ORF">LP43_0723</name>
</gene>
<dbReference type="Proteomes" id="UP000029999">
    <property type="component" value="Unassembled WGS sequence"/>
</dbReference>
<feature type="chain" id="PRO_5001959284" evidence="1">
    <location>
        <begin position="21"/>
        <end position="38"/>
    </location>
</feature>